<dbReference type="KEGG" id="rml:FF011L_35550"/>
<dbReference type="PROSITE" id="PS00107">
    <property type="entry name" value="PROTEIN_KINASE_ATP"/>
    <property type="match status" value="1"/>
</dbReference>
<dbReference type="SMART" id="SM00091">
    <property type="entry name" value="PAS"/>
    <property type="match status" value="3"/>
</dbReference>
<feature type="domain" description="PAC" evidence="9">
    <location>
        <begin position="645"/>
        <end position="699"/>
    </location>
</feature>
<dbReference type="Gene3D" id="3.30.450.20">
    <property type="entry name" value="PAS domain"/>
    <property type="match status" value="2"/>
</dbReference>
<keyword evidence="4 5" id="KW-0067">ATP-binding</keyword>
<dbReference type="InterPro" id="IPR011009">
    <property type="entry name" value="Kinase-like_dom_sf"/>
</dbReference>
<feature type="domain" description="PAS" evidence="8">
    <location>
        <begin position="446"/>
        <end position="491"/>
    </location>
</feature>
<dbReference type="GO" id="GO:0009882">
    <property type="term" value="F:blue light photoreceptor activity"/>
    <property type="evidence" value="ECO:0007669"/>
    <property type="project" value="UniProtKB-ARBA"/>
</dbReference>
<evidence type="ECO:0000259" key="8">
    <source>
        <dbReference type="PROSITE" id="PS50112"/>
    </source>
</evidence>
<dbReference type="SUPFAM" id="SSF55785">
    <property type="entry name" value="PYP-like sensor domain (PAS domain)"/>
    <property type="match status" value="2"/>
</dbReference>
<name>A0A517MIQ6_9BACT</name>
<dbReference type="Pfam" id="PF00069">
    <property type="entry name" value="Pkinase"/>
    <property type="match status" value="1"/>
</dbReference>
<evidence type="ECO:0000256" key="5">
    <source>
        <dbReference type="PROSITE-ProRule" id="PRU10141"/>
    </source>
</evidence>
<dbReference type="Gene3D" id="2.10.70.100">
    <property type="match status" value="1"/>
</dbReference>
<dbReference type="InterPro" id="IPR017441">
    <property type="entry name" value="Protein_kinase_ATP_BS"/>
</dbReference>
<feature type="binding site" evidence="5">
    <location>
        <position position="116"/>
    </location>
    <ligand>
        <name>ATP</name>
        <dbReference type="ChEBI" id="CHEBI:30616"/>
    </ligand>
</feature>
<feature type="compositionally biased region" description="Basic and acidic residues" evidence="6">
    <location>
        <begin position="64"/>
        <end position="80"/>
    </location>
</feature>
<sequence>MNRTLLETIMSDPQIQADLELLDSDRQTVTVNLNGQLSTPFPAATLQLKPSLPVEGGSSPSPWLKERRLPERKVTSPGERSHDVTDYRLIGELGAGGTAVVYQAHQRAVDREVAVKVLRDELNRDPLAQARFLSEARTIGSLDHPNVIALHELAFGEKGQLFYSMKRIDGTTWAEVMSERTVKENLAILIRVADAIRYAHSRRLLHRDIKPENVMLGRFGEVLLADWGLALSYPVVTENDQTPSIGGTPAYMAPELAAGVLESIGPTTDIYLLGAVLFQMVTGFPPHHGSTLIECIQAAADNKIRPTRVTGALLDIALKAMQTNPEDRFQTVEEFQDALRLYDKRQESVRLVERAMQHSSDAEKASGYEKYAIALNLLGEALEVWPENTKAIQLQKNTQIEFSRRALSLGDYDLALDMLVTAGEGESELAARVRRRRSKRKHQVKREARLQALFSHAPDPVVITRADDGRVVEANEMFLSLFGFELENIVDVNIADLNLWVLPQRRCDYQQQIKSRKRVENFEAQLYSGQARVIDALISSRIVESDNQSLLVTNVRDITLRKRAENELRRSRQRLREFTRLARLGTWEYDVRAEVVHWNSQLYAITGMQPNDQEDPDVNAFMKSIHPEDRPRLKASMDNALKTGEPYQVQARHQIPNGEYRTVIARGQPIRDLMGDVVEIYGTIQDISEQQAELERVQAQTAAMQQLIDWSGEALLAIGDKGQILAASSSMAASLEVSAAQLRCQGQLVWQPGLEAGDLPAGTQEVLAKVEHPSKPDSNWQTFQIMPTGCDSVRIAKPVV</sequence>
<dbReference type="SUPFAM" id="SSF56112">
    <property type="entry name" value="Protein kinase-like (PK-like)"/>
    <property type="match status" value="1"/>
</dbReference>
<evidence type="ECO:0000256" key="3">
    <source>
        <dbReference type="ARBA" id="ARBA00022777"/>
    </source>
</evidence>
<dbReference type="InterPro" id="IPR001610">
    <property type="entry name" value="PAC"/>
</dbReference>
<evidence type="ECO:0000259" key="9">
    <source>
        <dbReference type="PROSITE" id="PS50113"/>
    </source>
</evidence>
<dbReference type="PROSITE" id="PS50113">
    <property type="entry name" value="PAC"/>
    <property type="match status" value="1"/>
</dbReference>
<dbReference type="CDD" id="cd14014">
    <property type="entry name" value="STKc_PknB_like"/>
    <property type="match status" value="1"/>
</dbReference>
<feature type="domain" description="Protein kinase" evidence="7">
    <location>
        <begin position="87"/>
        <end position="340"/>
    </location>
</feature>
<evidence type="ECO:0000313" key="10">
    <source>
        <dbReference type="EMBL" id="QDS94773.1"/>
    </source>
</evidence>
<dbReference type="GO" id="GO:0004674">
    <property type="term" value="F:protein serine/threonine kinase activity"/>
    <property type="evidence" value="ECO:0007669"/>
    <property type="project" value="UniProtKB-EC"/>
</dbReference>
<dbReference type="GO" id="GO:0005524">
    <property type="term" value="F:ATP binding"/>
    <property type="evidence" value="ECO:0007669"/>
    <property type="project" value="UniProtKB-UniRule"/>
</dbReference>
<dbReference type="InterPro" id="IPR000700">
    <property type="entry name" value="PAS-assoc_C"/>
</dbReference>
<keyword evidence="2 5" id="KW-0547">Nucleotide-binding</keyword>
<keyword evidence="1 10" id="KW-0808">Transferase</keyword>
<dbReference type="Pfam" id="PF08447">
    <property type="entry name" value="PAS_3"/>
    <property type="match status" value="1"/>
</dbReference>
<dbReference type="PANTHER" id="PTHR43289:SF6">
    <property type="entry name" value="SERINE_THREONINE-PROTEIN KINASE NEKL-3"/>
    <property type="match status" value="1"/>
</dbReference>
<dbReference type="Gene3D" id="1.10.510.10">
    <property type="entry name" value="Transferase(Phosphotransferase) domain 1"/>
    <property type="match status" value="1"/>
</dbReference>
<keyword evidence="3 10" id="KW-0418">Kinase</keyword>
<reference evidence="10 11" key="1">
    <citation type="submission" date="2019-02" db="EMBL/GenBank/DDBJ databases">
        <title>Deep-cultivation of Planctomycetes and their phenomic and genomic characterization uncovers novel biology.</title>
        <authorList>
            <person name="Wiegand S."/>
            <person name="Jogler M."/>
            <person name="Boedeker C."/>
            <person name="Pinto D."/>
            <person name="Vollmers J."/>
            <person name="Rivas-Marin E."/>
            <person name="Kohn T."/>
            <person name="Peeters S.H."/>
            <person name="Heuer A."/>
            <person name="Rast P."/>
            <person name="Oberbeckmann S."/>
            <person name="Bunk B."/>
            <person name="Jeske O."/>
            <person name="Meyerdierks A."/>
            <person name="Storesund J.E."/>
            <person name="Kallscheuer N."/>
            <person name="Luecker S."/>
            <person name="Lage O.M."/>
            <person name="Pohl T."/>
            <person name="Merkel B.J."/>
            <person name="Hornburger P."/>
            <person name="Mueller R.-W."/>
            <person name="Bruemmer F."/>
            <person name="Labrenz M."/>
            <person name="Spormann A.M."/>
            <person name="Op den Camp H."/>
            <person name="Overmann J."/>
            <person name="Amann R."/>
            <person name="Jetten M.S.M."/>
            <person name="Mascher T."/>
            <person name="Medema M.H."/>
            <person name="Devos D.P."/>
            <person name="Kaster A.-K."/>
            <person name="Ovreas L."/>
            <person name="Rohde M."/>
            <person name="Galperin M.Y."/>
            <person name="Jogler C."/>
        </authorList>
    </citation>
    <scope>NUCLEOTIDE SEQUENCE [LARGE SCALE GENOMIC DNA]</scope>
    <source>
        <strain evidence="10 11">FF011L</strain>
    </source>
</reference>
<evidence type="ECO:0000256" key="6">
    <source>
        <dbReference type="SAM" id="MobiDB-lite"/>
    </source>
</evidence>
<gene>
    <name evidence="10" type="primary">pknD_3</name>
    <name evidence="10" type="ORF">FF011L_35550</name>
</gene>
<proteinExistence type="predicted"/>
<dbReference type="EMBL" id="CP036262">
    <property type="protein sequence ID" value="QDS94773.1"/>
    <property type="molecule type" value="Genomic_DNA"/>
</dbReference>
<dbReference type="PROSITE" id="PS00108">
    <property type="entry name" value="PROTEIN_KINASE_ST"/>
    <property type="match status" value="1"/>
</dbReference>
<dbReference type="CDD" id="cd00130">
    <property type="entry name" value="PAS"/>
    <property type="match status" value="2"/>
</dbReference>
<feature type="domain" description="PAS" evidence="8">
    <location>
        <begin position="571"/>
        <end position="644"/>
    </location>
</feature>
<dbReference type="PROSITE" id="PS50011">
    <property type="entry name" value="PROTEIN_KINASE_DOM"/>
    <property type="match status" value="1"/>
</dbReference>
<dbReference type="InterPro" id="IPR000719">
    <property type="entry name" value="Prot_kinase_dom"/>
</dbReference>
<dbReference type="PANTHER" id="PTHR43289">
    <property type="entry name" value="MITOGEN-ACTIVATED PROTEIN KINASE KINASE KINASE 20-RELATED"/>
    <property type="match status" value="1"/>
</dbReference>
<evidence type="ECO:0000313" key="11">
    <source>
        <dbReference type="Proteomes" id="UP000320672"/>
    </source>
</evidence>
<dbReference type="Pfam" id="PF13426">
    <property type="entry name" value="PAS_9"/>
    <property type="match status" value="1"/>
</dbReference>
<dbReference type="NCBIfam" id="TIGR00229">
    <property type="entry name" value="sensory_box"/>
    <property type="match status" value="2"/>
</dbReference>
<evidence type="ECO:0000256" key="4">
    <source>
        <dbReference type="ARBA" id="ARBA00022840"/>
    </source>
</evidence>
<dbReference type="PROSITE" id="PS50112">
    <property type="entry name" value="PAS"/>
    <property type="match status" value="2"/>
</dbReference>
<dbReference type="InterPro" id="IPR013655">
    <property type="entry name" value="PAS_fold_3"/>
</dbReference>
<dbReference type="SMART" id="SM00220">
    <property type="entry name" value="S_TKc"/>
    <property type="match status" value="1"/>
</dbReference>
<evidence type="ECO:0000256" key="2">
    <source>
        <dbReference type="ARBA" id="ARBA00022741"/>
    </source>
</evidence>
<dbReference type="SMART" id="SM00086">
    <property type="entry name" value="PAC"/>
    <property type="match status" value="2"/>
</dbReference>
<organism evidence="10 11">
    <name type="scientific">Roseimaritima multifibrata</name>
    <dbReference type="NCBI Taxonomy" id="1930274"/>
    <lineage>
        <taxon>Bacteria</taxon>
        <taxon>Pseudomonadati</taxon>
        <taxon>Planctomycetota</taxon>
        <taxon>Planctomycetia</taxon>
        <taxon>Pirellulales</taxon>
        <taxon>Pirellulaceae</taxon>
        <taxon>Roseimaritima</taxon>
    </lineage>
</organism>
<dbReference type="AlphaFoldDB" id="A0A517MIQ6"/>
<protein>
    <submittedName>
        <fullName evidence="10">Serine/threonine-protein kinase PknD</fullName>
        <ecNumber evidence="10">2.7.11.1</ecNumber>
    </submittedName>
</protein>
<dbReference type="Gene3D" id="3.30.200.20">
    <property type="entry name" value="Phosphorylase Kinase, domain 1"/>
    <property type="match status" value="1"/>
</dbReference>
<keyword evidence="11" id="KW-1185">Reference proteome</keyword>
<accession>A0A517MIQ6</accession>
<dbReference type="InterPro" id="IPR008271">
    <property type="entry name" value="Ser/Thr_kinase_AS"/>
</dbReference>
<dbReference type="Proteomes" id="UP000320672">
    <property type="component" value="Chromosome"/>
</dbReference>
<dbReference type="InterPro" id="IPR035965">
    <property type="entry name" value="PAS-like_dom_sf"/>
</dbReference>
<dbReference type="EC" id="2.7.11.1" evidence="10"/>
<dbReference type="InterPro" id="IPR000014">
    <property type="entry name" value="PAS"/>
</dbReference>
<feature type="region of interest" description="Disordered" evidence="6">
    <location>
        <begin position="50"/>
        <end position="80"/>
    </location>
</feature>
<evidence type="ECO:0000256" key="1">
    <source>
        <dbReference type="ARBA" id="ARBA00022679"/>
    </source>
</evidence>
<evidence type="ECO:0000259" key="7">
    <source>
        <dbReference type="PROSITE" id="PS50011"/>
    </source>
</evidence>